<keyword evidence="1" id="KW-0812">Transmembrane</keyword>
<keyword evidence="1" id="KW-1133">Transmembrane helix</keyword>
<dbReference type="EMBL" id="RJKE01000001">
    <property type="protein sequence ID" value="ROO89801.1"/>
    <property type="molecule type" value="Genomic_DNA"/>
</dbReference>
<organism evidence="2 3">
    <name type="scientific">Actinocorallia herbida</name>
    <dbReference type="NCBI Taxonomy" id="58109"/>
    <lineage>
        <taxon>Bacteria</taxon>
        <taxon>Bacillati</taxon>
        <taxon>Actinomycetota</taxon>
        <taxon>Actinomycetes</taxon>
        <taxon>Streptosporangiales</taxon>
        <taxon>Thermomonosporaceae</taxon>
        <taxon>Actinocorallia</taxon>
    </lineage>
</organism>
<evidence type="ECO:0000313" key="2">
    <source>
        <dbReference type="EMBL" id="ROO89801.1"/>
    </source>
</evidence>
<dbReference type="InterPro" id="IPR022062">
    <property type="entry name" value="DUF3618"/>
</dbReference>
<dbReference type="RefSeq" id="WP_123668838.1">
    <property type="nucleotide sequence ID" value="NZ_RJKE01000001.1"/>
</dbReference>
<sequence length="111" mass="11978">MADRNPDLIKQEIEGELADLARNVDALAKRVAPAAIVHRTGERAREEITHVAQALGSVVSPKEGQESPISEEQRKRLLIVGGAIAAGVTLLLVLGSRRSAKRTRLELTLPL</sequence>
<accession>A0A3N1D8H5</accession>
<name>A0A3N1D8H5_9ACTN</name>
<dbReference type="AlphaFoldDB" id="A0A3N1D8H5"/>
<protein>
    <submittedName>
        <fullName evidence="2">Uncharacterized protein DUF3618</fullName>
    </submittedName>
</protein>
<comment type="caution">
    <text evidence="2">The sequence shown here is derived from an EMBL/GenBank/DDBJ whole genome shotgun (WGS) entry which is preliminary data.</text>
</comment>
<feature type="transmembrane region" description="Helical" evidence="1">
    <location>
        <begin position="77"/>
        <end position="95"/>
    </location>
</feature>
<evidence type="ECO:0000313" key="3">
    <source>
        <dbReference type="Proteomes" id="UP000272400"/>
    </source>
</evidence>
<keyword evidence="1" id="KW-0472">Membrane</keyword>
<proteinExistence type="predicted"/>
<gene>
    <name evidence="2" type="ORF">EDD29_7509</name>
</gene>
<dbReference type="Pfam" id="PF12277">
    <property type="entry name" value="DUF3618"/>
    <property type="match status" value="1"/>
</dbReference>
<keyword evidence="3" id="KW-1185">Reference proteome</keyword>
<dbReference type="Proteomes" id="UP000272400">
    <property type="component" value="Unassembled WGS sequence"/>
</dbReference>
<reference evidence="2 3" key="1">
    <citation type="submission" date="2018-11" db="EMBL/GenBank/DDBJ databases">
        <title>Sequencing the genomes of 1000 actinobacteria strains.</title>
        <authorList>
            <person name="Klenk H.-P."/>
        </authorList>
    </citation>
    <scope>NUCLEOTIDE SEQUENCE [LARGE SCALE GENOMIC DNA]</scope>
    <source>
        <strain evidence="2 3">DSM 44254</strain>
    </source>
</reference>
<evidence type="ECO:0000256" key="1">
    <source>
        <dbReference type="SAM" id="Phobius"/>
    </source>
</evidence>
<dbReference type="OrthoDB" id="3218417at2"/>